<proteinExistence type="predicted"/>
<dbReference type="InterPro" id="IPR035965">
    <property type="entry name" value="PAS-like_dom_sf"/>
</dbReference>
<dbReference type="InterPro" id="IPR001789">
    <property type="entry name" value="Sig_transdc_resp-reg_receiver"/>
</dbReference>
<evidence type="ECO:0000256" key="8">
    <source>
        <dbReference type="ARBA" id="ARBA00023012"/>
    </source>
</evidence>
<feature type="modified residue" description="4-aspartylphosphate" evidence="9">
    <location>
        <position position="598"/>
    </location>
</feature>
<accession>A0ABT9T0F2</accession>
<evidence type="ECO:0000259" key="12">
    <source>
        <dbReference type="PROSITE" id="PS50112"/>
    </source>
</evidence>
<dbReference type="InterPro" id="IPR003661">
    <property type="entry name" value="HisK_dim/P_dom"/>
</dbReference>
<keyword evidence="14" id="KW-1185">Reference proteome</keyword>
<dbReference type="SUPFAM" id="SSF52172">
    <property type="entry name" value="CheY-like"/>
    <property type="match status" value="1"/>
</dbReference>
<dbReference type="SMART" id="SM00091">
    <property type="entry name" value="PAS"/>
    <property type="match status" value="1"/>
</dbReference>
<dbReference type="InterPro" id="IPR003594">
    <property type="entry name" value="HATPase_dom"/>
</dbReference>
<dbReference type="SUPFAM" id="SSF47384">
    <property type="entry name" value="Homodimeric domain of signal transducing histidine kinase"/>
    <property type="match status" value="1"/>
</dbReference>
<dbReference type="InterPro" id="IPR011006">
    <property type="entry name" value="CheY-like_superfamily"/>
</dbReference>
<keyword evidence="3 9" id="KW-0597">Phosphoprotein</keyword>
<dbReference type="CDD" id="cd00082">
    <property type="entry name" value="HisKA"/>
    <property type="match status" value="1"/>
</dbReference>
<evidence type="ECO:0000259" key="10">
    <source>
        <dbReference type="PROSITE" id="PS50109"/>
    </source>
</evidence>
<evidence type="ECO:0000256" key="9">
    <source>
        <dbReference type="PROSITE-ProRule" id="PRU00169"/>
    </source>
</evidence>
<dbReference type="InterPro" id="IPR013767">
    <property type="entry name" value="PAS_fold"/>
</dbReference>
<dbReference type="InterPro" id="IPR036097">
    <property type="entry name" value="HisK_dim/P_sf"/>
</dbReference>
<dbReference type="SMART" id="SM00388">
    <property type="entry name" value="HisKA"/>
    <property type="match status" value="1"/>
</dbReference>
<comment type="caution">
    <text evidence="13">The sequence shown here is derived from an EMBL/GenBank/DDBJ whole genome shotgun (WGS) entry which is preliminary data.</text>
</comment>
<dbReference type="InterPro" id="IPR036890">
    <property type="entry name" value="HATPase_C_sf"/>
</dbReference>
<dbReference type="Pfam" id="PF00072">
    <property type="entry name" value="Response_reg"/>
    <property type="match status" value="1"/>
</dbReference>
<dbReference type="Pfam" id="PF00512">
    <property type="entry name" value="HisKA"/>
    <property type="match status" value="1"/>
</dbReference>
<evidence type="ECO:0000256" key="6">
    <source>
        <dbReference type="ARBA" id="ARBA00022777"/>
    </source>
</evidence>
<dbReference type="SMART" id="SM00387">
    <property type="entry name" value="HATPase_c"/>
    <property type="match status" value="1"/>
</dbReference>
<dbReference type="EC" id="2.7.13.3" evidence="2"/>
<evidence type="ECO:0000256" key="4">
    <source>
        <dbReference type="ARBA" id="ARBA00022679"/>
    </source>
</evidence>
<dbReference type="EMBL" id="JAUSSK010000003">
    <property type="protein sequence ID" value="MDQ0010086.1"/>
    <property type="molecule type" value="Genomic_DNA"/>
</dbReference>
<dbReference type="Gene3D" id="3.30.450.40">
    <property type="match status" value="1"/>
</dbReference>
<keyword evidence="4" id="KW-0808">Transferase</keyword>
<evidence type="ECO:0000256" key="5">
    <source>
        <dbReference type="ARBA" id="ARBA00022741"/>
    </source>
</evidence>
<evidence type="ECO:0000256" key="7">
    <source>
        <dbReference type="ARBA" id="ARBA00022840"/>
    </source>
</evidence>
<dbReference type="Pfam" id="PF00989">
    <property type="entry name" value="PAS"/>
    <property type="match status" value="1"/>
</dbReference>
<evidence type="ECO:0000259" key="11">
    <source>
        <dbReference type="PROSITE" id="PS50110"/>
    </source>
</evidence>
<feature type="domain" description="Response regulatory" evidence="11">
    <location>
        <begin position="548"/>
        <end position="664"/>
    </location>
</feature>
<feature type="domain" description="Histidine kinase" evidence="10">
    <location>
        <begin position="312"/>
        <end position="531"/>
    </location>
</feature>
<dbReference type="InterPro" id="IPR004358">
    <property type="entry name" value="Sig_transdc_His_kin-like_C"/>
</dbReference>
<dbReference type="InterPro" id="IPR000014">
    <property type="entry name" value="PAS"/>
</dbReference>
<dbReference type="PRINTS" id="PR00344">
    <property type="entry name" value="BCTRLSENSOR"/>
</dbReference>
<gene>
    <name evidence="13" type="ORF">J2T07_002276</name>
</gene>
<evidence type="ECO:0000313" key="14">
    <source>
        <dbReference type="Proteomes" id="UP001237737"/>
    </source>
</evidence>
<organism evidence="13 14">
    <name type="scientific">Luteibacter jiangsuensis</name>
    <dbReference type="NCBI Taxonomy" id="637577"/>
    <lineage>
        <taxon>Bacteria</taxon>
        <taxon>Pseudomonadati</taxon>
        <taxon>Pseudomonadota</taxon>
        <taxon>Gammaproteobacteria</taxon>
        <taxon>Lysobacterales</taxon>
        <taxon>Rhodanobacteraceae</taxon>
        <taxon>Luteibacter</taxon>
    </lineage>
</organism>
<dbReference type="PROSITE" id="PS50109">
    <property type="entry name" value="HIS_KIN"/>
    <property type="match status" value="1"/>
</dbReference>
<dbReference type="Gene3D" id="3.30.565.10">
    <property type="entry name" value="Histidine kinase-like ATPase, C-terminal domain"/>
    <property type="match status" value="1"/>
</dbReference>
<protein>
    <recommendedName>
        <fullName evidence="2">histidine kinase</fullName>
        <ecNumber evidence="2">2.7.13.3</ecNumber>
    </recommendedName>
</protein>
<dbReference type="Gene3D" id="1.10.287.130">
    <property type="match status" value="1"/>
</dbReference>
<dbReference type="SMART" id="SM00448">
    <property type="entry name" value="REC"/>
    <property type="match status" value="1"/>
</dbReference>
<evidence type="ECO:0000256" key="1">
    <source>
        <dbReference type="ARBA" id="ARBA00000085"/>
    </source>
</evidence>
<dbReference type="NCBIfam" id="TIGR00229">
    <property type="entry name" value="sensory_box"/>
    <property type="match status" value="1"/>
</dbReference>
<keyword evidence="8" id="KW-0902">Two-component regulatory system</keyword>
<dbReference type="PANTHER" id="PTHR43065">
    <property type="entry name" value="SENSOR HISTIDINE KINASE"/>
    <property type="match status" value="1"/>
</dbReference>
<dbReference type="RefSeq" id="WP_306850049.1">
    <property type="nucleotide sequence ID" value="NZ_JAUSSK010000003.1"/>
</dbReference>
<sequence length="667" mass="72018">MTRPSASFDDSGLFRVLFDMAPDAMIVVDRLGTIMLTNPQADRLFGYPTHALHGRPIEDLLPATLREVHVAHRTQYMDNPRVRPMGAGYELTGVRADGTVFPVEIGLSPAQVGGKPLFAASIRDISETQRARQALARARYDTRVADISRRILLAATHDAAMTEIPALIAETLSVPTVAVLLVDPHGGGLRIAAAVGVDDPMRILLTGLRGSQAGDPPPRDDLDGGLVTRTPLGANAATRPALDAVLALLPDREAPAGYLAVVIPQTETFDRDRQHFLQSVANVLSASIQRGRSEEQLAHAQRLDALGQLTGGIAHDFNNLLTIVSGNLQLLEWDLEADSSARETIASASRAVERGSTLTRKLLSFSRRQRLNPQQVRTELLLADLSEMLARTLGERIRVVADCPLGLPAVFADPGELEAALVNLALNARDAMPRGGKISINARLHEQTMDGGDLLPGPYVVFTVVDSGVGMLPDVLSRAVEPFFTTKTGGKGSGLGLSMVYGFVKQSSGKLSIHSEPGSGTRVELYLPSVEYRAAVAPAADIVEGDETVLVVEDEDEVRRVAAFFLRRLGYTVIEAGTAKAARTAFDDHPEIDVVFTDVVLGGTVTGLDLVNEFQRERPGLKVLMTSGYEYGAPEDDRRRMGELELLRKPYRREQLATSLRHVIDGG</sequence>
<evidence type="ECO:0000256" key="2">
    <source>
        <dbReference type="ARBA" id="ARBA00012438"/>
    </source>
</evidence>
<dbReference type="PANTHER" id="PTHR43065:SF42">
    <property type="entry name" value="TWO-COMPONENT SENSOR PPRA"/>
    <property type="match status" value="1"/>
</dbReference>
<dbReference type="Proteomes" id="UP001237737">
    <property type="component" value="Unassembled WGS sequence"/>
</dbReference>
<keyword evidence="6" id="KW-0418">Kinase</keyword>
<comment type="catalytic activity">
    <reaction evidence="1">
        <text>ATP + protein L-histidine = ADP + protein N-phospho-L-histidine.</text>
        <dbReference type="EC" id="2.7.13.3"/>
    </reaction>
</comment>
<keyword evidence="5" id="KW-0547">Nucleotide-binding</keyword>
<dbReference type="SUPFAM" id="SSF55785">
    <property type="entry name" value="PYP-like sensor domain (PAS domain)"/>
    <property type="match status" value="1"/>
</dbReference>
<evidence type="ECO:0000313" key="13">
    <source>
        <dbReference type="EMBL" id="MDQ0010086.1"/>
    </source>
</evidence>
<dbReference type="PROSITE" id="PS50112">
    <property type="entry name" value="PAS"/>
    <property type="match status" value="1"/>
</dbReference>
<dbReference type="Gene3D" id="3.40.50.2300">
    <property type="match status" value="1"/>
</dbReference>
<evidence type="ECO:0000256" key="3">
    <source>
        <dbReference type="ARBA" id="ARBA00022553"/>
    </source>
</evidence>
<dbReference type="SUPFAM" id="SSF55781">
    <property type="entry name" value="GAF domain-like"/>
    <property type="match status" value="1"/>
</dbReference>
<feature type="domain" description="PAS" evidence="12">
    <location>
        <begin position="10"/>
        <end position="61"/>
    </location>
</feature>
<dbReference type="InterPro" id="IPR005467">
    <property type="entry name" value="His_kinase_dom"/>
</dbReference>
<keyword evidence="7" id="KW-0067">ATP-binding</keyword>
<dbReference type="Pfam" id="PF02518">
    <property type="entry name" value="HATPase_c"/>
    <property type="match status" value="1"/>
</dbReference>
<dbReference type="SUPFAM" id="SSF55874">
    <property type="entry name" value="ATPase domain of HSP90 chaperone/DNA topoisomerase II/histidine kinase"/>
    <property type="match status" value="1"/>
</dbReference>
<dbReference type="Gene3D" id="3.30.450.20">
    <property type="entry name" value="PAS domain"/>
    <property type="match status" value="1"/>
</dbReference>
<dbReference type="InterPro" id="IPR029016">
    <property type="entry name" value="GAF-like_dom_sf"/>
</dbReference>
<name>A0ABT9T0F2_9GAMM</name>
<dbReference type="PROSITE" id="PS50110">
    <property type="entry name" value="RESPONSE_REGULATORY"/>
    <property type="match status" value="1"/>
</dbReference>
<dbReference type="CDD" id="cd00130">
    <property type="entry name" value="PAS"/>
    <property type="match status" value="1"/>
</dbReference>
<reference evidence="13 14" key="1">
    <citation type="submission" date="2023-07" db="EMBL/GenBank/DDBJ databases">
        <title>Sorghum-associated microbial communities from plants grown in Nebraska, USA.</title>
        <authorList>
            <person name="Schachtman D."/>
        </authorList>
    </citation>
    <scope>NUCLEOTIDE SEQUENCE [LARGE SCALE GENOMIC DNA]</scope>
    <source>
        <strain evidence="13 14">CC60</strain>
    </source>
</reference>